<sequence length="69" mass="7579">MTKDLTLSISELTYRQVANTDGSISSDSDEEPLSRRARIEKYSVATMIGGFRILVLPVLAQHLPVSSVN</sequence>
<organism evidence="1 2">
    <name type="scientific">Oikopleura dioica</name>
    <name type="common">Tunicate</name>
    <dbReference type="NCBI Taxonomy" id="34765"/>
    <lineage>
        <taxon>Eukaryota</taxon>
        <taxon>Metazoa</taxon>
        <taxon>Chordata</taxon>
        <taxon>Tunicata</taxon>
        <taxon>Appendicularia</taxon>
        <taxon>Copelata</taxon>
        <taxon>Oikopleuridae</taxon>
        <taxon>Oikopleura</taxon>
    </lineage>
</organism>
<evidence type="ECO:0000313" key="1">
    <source>
        <dbReference type="EMBL" id="CAG5107626.1"/>
    </source>
</evidence>
<accession>A0ABN7T0W0</accession>
<proteinExistence type="predicted"/>
<keyword evidence="2" id="KW-1185">Reference proteome</keyword>
<reference evidence="1 2" key="1">
    <citation type="submission" date="2021-04" db="EMBL/GenBank/DDBJ databases">
        <authorList>
            <person name="Bliznina A."/>
        </authorList>
    </citation>
    <scope>NUCLEOTIDE SEQUENCE [LARGE SCALE GENOMIC DNA]</scope>
</reference>
<dbReference type="Proteomes" id="UP001158576">
    <property type="component" value="Chromosome 1"/>
</dbReference>
<evidence type="ECO:0000313" key="2">
    <source>
        <dbReference type="Proteomes" id="UP001158576"/>
    </source>
</evidence>
<protein>
    <submittedName>
        <fullName evidence="1">Oidioi.mRNA.OKI2018_I69.chr1.g3416.t1.cds</fullName>
    </submittedName>
</protein>
<gene>
    <name evidence="1" type="ORF">OKIOD_LOCUS12181</name>
</gene>
<dbReference type="EMBL" id="OU015566">
    <property type="protein sequence ID" value="CAG5107626.1"/>
    <property type="molecule type" value="Genomic_DNA"/>
</dbReference>
<name>A0ABN7T0W0_OIKDI</name>